<comment type="caution">
    <text evidence="5">The sequence shown here is derived from an EMBL/GenBank/DDBJ whole genome shotgun (WGS) entry which is preliminary data.</text>
</comment>
<dbReference type="GO" id="GO:0030983">
    <property type="term" value="F:mismatched DNA binding"/>
    <property type="evidence" value="ECO:0007669"/>
    <property type="project" value="InterPro"/>
</dbReference>
<dbReference type="InterPro" id="IPR027417">
    <property type="entry name" value="P-loop_NTPase"/>
</dbReference>
<evidence type="ECO:0000313" key="5">
    <source>
        <dbReference type="EMBL" id="MBN7773028.1"/>
    </source>
</evidence>
<dbReference type="EMBL" id="JAFJZZ010000002">
    <property type="protein sequence ID" value="MBN7773028.1"/>
    <property type="molecule type" value="Genomic_DNA"/>
</dbReference>
<dbReference type="PANTHER" id="PTHR11361">
    <property type="entry name" value="DNA MISMATCH REPAIR PROTEIN MUTS FAMILY MEMBER"/>
    <property type="match status" value="1"/>
</dbReference>
<dbReference type="Gene3D" id="3.40.50.300">
    <property type="entry name" value="P-loop containing nucleotide triphosphate hydrolases"/>
    <property type="match status" value="1"/>
</dbReference>
<feature type="domain" description="DNA mismatch repair proteins mutS family" evidence="4">
    <location>
        <begin position="418"/>
        <end position="434"/>
    </location>
</feature>
<dbReference type="RefSeq" id="WP_206581872.1">
    <property type="nucleotide sequence ID" value="NZ_JAFJZZ010000002.1"/>
</dbReference>
<keyword evidence="3" id="KW-0238">DNA-binding</keyword>
<dbReference type="PROSITE" id="PS00486">
    <property type="entry name" value="DNA_MISMATCH_REPAIR_2"/>
    <property type="match status" value="1"/>
</dbReference>
<evidence type="ECO:0000259" key="4">
    <source>
        <dbReference type="PROSITE" id="PS00486"/>
    </source>
</evidence>
<dbReference type="SUPFAM" id="SSF48334">
    <property type="entry name" value="DNA repair protein MutS, domain III"/>
    <property type="match status" value="1"/>
</dbReference>
<dbReference type="AlphaFoldDB" id="A0A939D971"/>
<dbReference type="GO" id="GO:0140664">
    <property type="term" value="F:ATP-dependent DNA damage sensor activity"/>
    <property type="evidence" value="ECO:0007669"/>
    <property type="project" value="InterPro"/>
</dbReference>
<dbReference type="Pfam" id="PF00488">
    <property type="entry name" value="MutS_V"/>
    <property type="match status" value="1"/>
</dbReference>
<protein>
    <submittedName>
        <fullName evidence="5">DNA mismatch repair protein MutS</fullName>
    </submittedName>
</protein>
<keyword evidence="1" id="KW-0547">Nucleotide-binding</keyword>
<dbReference type="InterPro" id="IPR036187">
    <property type="entry name" value="DNA_mismatch_repair_MutS_sf"/>
</dbReference>
<evidence type="ECO:0000256" key="3">
    <source>
        <dbReference type="ARBA" id="ARBA00023125"/>
    </source>
</evidence>
<sequence length="542" mass="62278">MRLANEKTRRETGLSYVMQSVYTATPFGVKLMKELVPFMPGQEEQLKEEFLRMERISMLMNQHPKTADILYECFMEVKDCTFTVERSGKTALSVVELFELKSLLILMEKVRKILLENKEYIPEEFFLEDIEPALDILDPAKQRMNTFYIYDEFSERLGPLRKQKRELEVAIRKEQKKTKLYIEEKYGLEISPKFEYVVSKSMVHLLATISQIPELCIKDEDYMNTTFQIKPSAEVRDWMQKIEELNQESEEEEILVRSRLSKEVSVYKKEILQNCGKLGKLDFTMGKVVYAQKHQCIKPEIVKQHLIEFAEGRQLEVEDILLSKGKAYCPVGISLSDGVTCITGANMGGKTVSLKLVGLIQLLAQYGFYVPCSQARLGLCNFIQILIGDSQSLERGLSSFGSEMEELKEILDHSTSQSLILIDEIASGTNPIEGLALTKSLIDYLREKPYITLITTHFDDVAGRNKVKNMQVIGLENADFERLDKEIKYANRKERINIIAKYMDYRLKLVESGEEIPKDALNIAKILGLNAEIINKAKEYLN</sequence>
<evidence type="ECO:0000256" key="1">
    <source>
        <dbReference type="ARBA" id="ARBA00022741"/>
    </source>
</evidence>
<dbReference type="InterPro" id="IPR000432">
    <property type="entry name" value="DNA_mismatch_repair_MutS_C"/>
</dbReference>
<keyword evidence="6" id="KW-1185">Reference proteome</keyword>
<dbReference type="PANTHER" id="PTHR11361:SF14">
    <property type="entry name" value="DNA MISMATCH REPAIR PROTEIN MUTS, TYPE 2"/>
    <property type="match status" value="1"/>
</dbReference>
<keyword evidence="2" id="KW-0067">ATP-binding</keyword>
<dbReference type="SUPFAM" id="SSF52540">
    <property type="entry name" value="P-loop containing nucleoside triphosphate hydrolases"/>
    <property type="match status" value="1"/>
</dbReference>
<name>A0A939D971_CLOAM</name>
<gene>
    <name evidence="5" type="ORF">JYB65_06620</name>
</gene>
<reference evidence="5" key="1">
    <citation type="submission" date="2021-02" db="EMBL/GenBank/DDBJ databases">
        <title>Abyssanaerobacter marinus gen.nov., sp., nov, anaerobic bacterium isolated from the Onnuri vent field of Indian Ocean and suggestion of Mogibacteriaceae fam. nov., and proposal of reclassification of ambiguous this family's genus member.</title>
        <authorList>
            <person name="Kim Y.J."/>
            <person name="Yang J.-A."/>
        </authorList>
    </citation>
    <scope>NUCLEOTIDE SEQUENCE</scope>
    <source>
        <strain evidence="5">DSM 2634</strain>
    </source>
</reference>
<proteinExistence type="predicted"/>
<evidence type="ECO:0000313" key="6">
    <source>
        <dbReference type="Proteomes" id="UP000664545"/>
    </source>
</evidence>
<dbReference type="InterPro" id="IPR045076">
    <property type="entry name" value="MutS"/>
</dbReference>
<dbReference type="GO" id="GO:0006298">
    <property type="term" value="P:mismatch repair"/>
    <property type="evidence" value="ECO:0007669"/>
    <property type="project" value="InterPro"/>
</dbReference>
<evidence type="ECO:0000256" key="2">
    <source>
        <dbReference type="ARBA" id="ARBA00022840"/>
    </source>
</evidence>
<dbReference type="GO" id="GO:0005524">
    <property type="term" value="F:ATP binding"/>
    <property type="evidence" value="ECO:0007669"/>
    <property type="project" value="UniProtKB-KW"/>
</dbReference>
<organism evidence="5 6">
    <name type="scientific">Clostridium aminobutyricum</name>
    <dbReference type="NCBI Taxonomy" id="33953"/>
    <lineage>
        <taxon>Bacteria</taxon>
        <taxon>Bacillati</taxon>
        <taxon>Bacillota</taxon>
        <taxon>Clostridia</taxon>
        <taxon>Eubacteriales</taxon>
        <taxon>Clostridiaceae</taxon>
        <taxon>Clostridium</taxon>
    </lineage>
</organism>
<accession>A0A939D971</accession>
<dbReference type="SMART" id="SM00534">
    <property type="entry name" value="MUTSac"/>
    <property type="match status" value="1"/>
</dbReference>
<dbReference type="Proteomes" id="UP000664545">
    <property type="component" value="Unassembled WGS sequence"/>
</dbReference>